<keyword evidence="2" id="KW-1133">Transmembrane helix</keyword>
<keyword evidence="2" id="KW-0812">Transmembrane</keyword>
<evidence type="ECO:0000256" key="2">
    <source>
        <dbReference type="SAM" id="Phobius"/>
    </source>
</evidence>
<keyword evidence="2" id="KW-0472">Membrane</keyword>
<dbReference type="EMBL" id="HACG01037719">
    <property type="protein sequence ID" value="CEK84584.1"/>
    <property type="molecule type" value="Transcribed_RNA"/>
</dbReference>
<protein>
    <submittedName>
        <fullName evidence="4">Uncharacterized protein</fullName>
    </submittedName>
</protein>
<proteinExistence type="predicted"/>
<feature type="region of interest" description="Disordered" evidence="1">
    <location>
        <begin position="80"/>
        <end position="104"/>
    </location>
</feature>
<feature type="compositionally biased region" description="Polar residues" evidence="1">
    <location>
        <begin position="87"/>
        <end position="96"/>
    </location>
</feature>
<gene>
    <name evidence="4" type="primary">ORF143459</name>
    <name evidence="3" type="synonym">ORF143457</name>
</gene>
<dbReference type="AlphaFoldDB" id="A0A0B7AXF4"/>
<reference evidence="4" key="1">
    <citation type="submission" date="2014-12" db="EMBL/GenBank/DDBJ databases">
        <title>Insight into the proteome of Arion vulgaris.</title>
        <authorList>
            <person name="Aradska J."/>
            <person name="Bulat T."/>
            <person name="Smidak R."/>
            <person name="Sarate P."/>
            <person name="Gangsoo J."/>
            <person name="Sialana F."/>
            <person name="Bilban M."/>
            <person name="Lubec G."/>
        </authorList>
    </citation>
    <scope>NUCLEOTIDE SEQUENCE</scope>
    <source>
        <tissue evidence="4">Skin</tissue>
    </source>
</reference>
<sequence length="104" mass="11999">MKKFRYVDPSTLNIFQRARPFILAFVGWNVFAICVWKYMDNRSAERDPAWDTRSDAEKIAIIQGANPKNFSKYKFTLFGPSKKQDNTAETANSNLETQDDSHTS</sequence>
<name>A0A0B7AXF4_9EUPU</name>
<evidence type="ECO:0000313" key="4">
    <source>
        <dbReference type="EMBL" id="CEK84585.1"/>
    </source>
</evidence>
<dbReference type="EMBL" id="HACG01037720">
    <property type="protein sequence ID" value="CEK84585.1"/>
    <property type="molecule type" value="Transcribed_RNA"/>
</dbReference>
<evidence type="ECO:0000256" key="1">
    <source>
        <dbReference type="SAM" id="MobiDB-lite"/>
    </source>
</evidence>
<evidence type="ECO:0000313" key="3">
    <source>
        <dbReference type="EMBL" id="CEK84584.1"/>
    </source>
</evidence>
<accession>A0A0B7AXF4</accession>
<feature type="transmembrane region" description="Helical" evidence="2">
    <location>
        <begin position="21"/>
        <end position="39"/>
    </location>
</feature>
<organism evidence="4">
    <name type="scientific">Arion vulgaris</name>
    <dbReference type="NCBI Taxonomy" id="1028688"/>
    <lineage>
        <taxon>Eukaryota</taxon>
        <taxon>Metazoa</taxon>
        <taxon>Spiralia</taxon>
        <taxon>Lophotrochozoa</taxon>
        <taxon>Mollusca</taxon>
        <taxon>Gastropoda</taxon>
        <taxon>Heterobranchia</taxon>
        <taxon>Euthyneura</taxon>
        <taxon>Panpulmonata</taxon>
        <taxon>Eupulmonata</taxon>
        <taxon>Stylommatophora</taxon>
        <taxon>Helicina</taxon>
        <taxon>Arionoidea</taxon>
        <taxon>Arionidae</taxon>
        <taxon>Arion</taxon>
    </lineage>
</organism>